<dbReference type="PANTHER" id="PTHR13355:SF11">
    <property type="entry name" value="GLUCOSAMINE 6-PHOSPHATE N-ACETYLTRANSFERASE"/>
    <property type="match status" value="1"/>
</dbReference>
<dbReference type="FunFam" id="3.40.630.30:FF:000043">
    <property type="entry name" value="Glucosamine 6-phosphate N-acetyltransferase"/>
    <property type="match status" value="1"/>
</dbReference>
<evidence type="ECO:0000259" key="7">
    <source>
        <dbReference type="PROSITE" id="PS51186"/>
    </source>
</evidence>
<organism evidence="8 9">
    <name type="scientific">Trichomalopsis sarcophagae</name>
    <dbReference type="NCBI Taxonomy" id="543379"/>
    <lineage>
        <taxon>Eukaryota</taxon>
        <taxon>Metazoa</taxon>
        <taxon>Ecdysozoa</taxon>
        <taxon>Arthropoda</taxon>
        <taxon>Hexapoda</taxon>
        <taxon>Insecta</taxon>
        <taxon>Pterygota</taxon>
        <taxon>Neoptera</taxon>
        <taxon>Endopterygota</taxon>
        <taxon>Hymenoptera</taxon>
        <taxon>Apocrita</taxon>
        <taxon>Proctotrupomorpha</taxon>
        <taxon>Chalcidoidea</taxon>
        <taxon>Pteromalidae</taxon>
        <taxon>Pteromalinae</taxon>
        <taxon>Trichomalopsis</taxon>
    </lineage>
</organism>
<feature type="domain" description="N-acetyltransferase" evidence="7">
    <location>
        <begin position="38"/>
        <end position="190"/>
    </location>
</feature>
<dbReference type="GO" id="GO:0004343">
    <property type="term" value="F:glucosamine 6-phosphate N-acetyltransferase activity"/>
    <property type="evidence" value="ECO:0007669"/>
    <property type="project" value="UniProtKB-UniRule"/>
</dbReference>
<comment type="similarity">
    <text evidence="2 6">Belongs to the acetyltransferase family. GNA1 subfamily.</text>
</comment>
<dbReference type="SUPFAM" id="SSF55729">
    <property type="entry name" value="Acyl-CoA N-acyltransferases (Nat)"/>
    <property type="match status" value="1"/>
</dbReference>
<dbReference type="STRING" id="543379.A0A232F097"/>
<protein>
    <recommendedName>
        <fullName evidence="6">Glucosamine 6-phosphate N-acetyltransferase</fullName>
        <ecNumber evidence="6">2.3.1.4</ecNumber>
    </recommendedName>
</protein>
<dbReference type="InterPro" id="IPR016181">
    <property type="entry name" value="Acyl_CoA_acyltransferase"/>
</dbReference>
<dbReference type="Pfam" id="PF00583">
    <property type="entry name" value="Acetyltransf_1"/>
    <property type="match status" value="1"/>
</dbReference>
<dbReference type="GO" id="GO:0006048">
    <property type="term" value="P:UDP-N-acetylglucosamine biosynthetic process"/>
    <property type="evidence" value="ECO:0007669"/>
    <property type="project" value="UniProtKB-UniRule"/>
</dbReference>
<evidence type="ECO:0000256" key="4">
    <source>
        <dbReference type="ARBA" id="ARBA00023315"/>
    </source>
</evidence>
<comment type="catalytic activity">
    <reaction evidence="5 6">
        <text>D-glucosamine 6-phosphate + acetyl-CoA = N-acetyl-D-glucosamine 6-phosphate + CoA + H(+)</text>
        <dbReference type="Rhea" id="RHEA:10292"/>
        <dbReference type="ChEBI" id="CHEBI:15378"/>
        <dbReference type="ChEBI" id="CHEBI:57287"/>
        <dbReference type="ChEBI" id="CHEBI:57288"/>
        <dbReference type="ChEBI" id="CHEBI:57513"/>
        <dbReference type="ChEBI" id="CHEBI:58725"/>
        <dbReference type="EC" id="2.3.1.4"/>
    </reaction>
</comment>
<proteinExistence type="inferred from homology"/>
<keyword evidence="3 6" id="KW-0808">Transferase</keyword>
<dbReference type="InterPro" id="IPR039143">
    <property type="entry name" value="GNPNAT1-like"/>
</dbReference>
<dbReference type="PROSITE" id="PS51186">
    <property type="entry name" value="GNAT"/>
    <property type="match status" value="1"/>
</dbReference>
<dbReference type="UniPathway" id="UPA00113">
    <property type="reaction ID" value="UER00529"/>
</dbReference>
<comment type="pathway">
    <text evidence="1 6">Nucleotide-sugar biosynthesis; UDP-N-acetyl-alpha-D-glucosamine biosynthesis; N-acetyl-alpha-D-glucosamine 1-phosphate from alpha-D-glucosamine 6-phosphate (route I): step 1/2.</text>
</comment>
<sequence length="194" mass="21764">MGSFRAQVSNTSSEADGIELFNPNLLERVANQLRGDGLIFRPLNSRDFDKGFLQLLGQLTDVGNITKDQFLNRFHRMKSSGGYYVIVVEDLNCGKVIGSATLVVEQKFIHSCGLRGHLEDVVVNSEYRGKQLGKLVVMAVKNLAKSLQCYKITLECKDRLIPFYESLGFKREPGNANSMHARFPHDNPAEQSRL</sequence>
<evidence type="ECO:0000256" key="1">
    <source>
        <dbReference type="ARBA" id="ARBA00004832"/>
    </source>
</evidence>
<evidence type="ECO:0000313" key="8">
    <source>
        <dbReference type="EMBL" id="OXU24094.1"/>
    </source>
</evidence>
<keyword evidence="9" id="KW-1185">Reference proteome</keyword>
<dbReference type="InterPro" id="IPR000182">
    <property type="entry name" value="GNAT_dom"/>
</dbReference>
<name>A0A232F097_9HYME</name>
<keyword evidence="4 6" id="KW-0012">Acyltransferase</keyword>
<dbReference type="Gene3D" id="3.40.630.30">
    <property type="match status" value="1"/>
</dbReference>
<evidence type="ECO:0000256" key="5">
    <source>
        <dbReference type="ARBA" id="ARBA00048964"/>
    </source>
</evidence>
<reference evidence="8 9" key="1">
    <citation type="journal article" date="2017" name="Curr. Biol.">
        <title>The Evolution of Venom by Co-option of Single-Copy Genes.</title>
        <authorList>
            <person name="Martinson E.O."/>
            <person name="Mrinalini"/>
            <person name="Kelkar Y.D."/>
            <person name="Chang C.H."/>
            <person name="Werren J.H."/>
        </authorList>
    </citation>
    <scope>NUCLEOTIDE SEQUENCE [LARGE SCALE GENOMIC DNA]</scope>
    <source>
        <strain evidence="8 9">Alberta</strain>
        <tissue evidence="8">Whole body</tissue>
    </source>
</reference>
<dbReference type="OrthoDB" id="10039976at2759"/>
<dbReference type="PANTHER" id="PTHR13355">
    <property type="entry name" value="GLUCOSAMINE 6-PHOSPHATE N-ACETYLTRANSFERASE"/>
    <property type="match status" value="1"/>
</dbReference>
<dbReference type="EMBL" id="NNAY01001403">
    <property type="protein sequence ID" value="OXU24094.1"/>
    <property type="molecule type" value="Genomic_DNA"/>
</dbReference>
<dbReference type="Proteomes" id="UP000215335">
    <property type="component" value="Unassembled WGS sequence"/>
</dbReference>
<evidence type="ECO:0000313" key="9">
    <source>
        <dbReference type="Proteomes" id="UP000215335"/>
    </source>
</evidence>
<dbReference type="EC" id="2.3.1.4" evidence="6"/>
<comment type="caution">
    <text evidence="8">The sequence shown here is derived from an EMBL/GenBank/DDBJ whole genome shotgun (WGS) entry which is preliminary data.</text>
</comment>
<evidence type="ECO:0000256" key="2">
    <source>
        <dbReference type="ARBA" id="ARBA00006048"/>
    </source>
</evidence>
<accession>A0A232F097</accession>
<dbReference type="CDD" id="cd04301">
    <property type="entry name" value="NAT_SF"/>
    <property type="match status" value="1"/>
</dbReference>
<evidence type="ECO:0000256" key="3">
    <source>
        <dbReference type="ARBA" id="ARBA00022679"/>
    </source>
</evidence>
<gene>
    <name evidence="8" type="ORF">TSAR_004468</name>
</gene>
<dbReference type="AlphaFoldDB" id="A0A232F097"/>
<evidence type="ECO:0000256" key="6">
    <source>
        <dbReference type="RuleBase" id="RU365086"/>
    </source>
</evidence>